<dbReference type="EMBL" id="BIFQ01000002">
    <property type="protein sequence ID" value="GCE08607.1"/>
    <property type="molecule type" value="Genomic_DNA"/>
</dbReference>
<dbReference type="Proteomes" id="UP000287224">
    <property type="component" value="Unassembled WGS sequence"/>
</dbReference>
<dbReference type="AlphaFoldDB" id="A0A401ZNZ9"/>
<keyword evidence="2" id="KW-1185">Reference proteome</keyword>
<evidence type="ECO:0000313" key="2">
    <source>
        <dbReference type="Proteomes" id="UP000287224"/>
    </source>
</evidence>
<accession>A0A401ZNZ9</accession>
<evidence type="ECO:0000313" key="1">
    <source>
        <dbReference type="EMBL" id="GCE08607.1"/>
    </source>
</evidence>
<comment type="caution">
    <text evidence="1">The sequence shown here is derived from an EMBL/GenBank/DDBJ whole genome shotgun (WGS) entry which is preliminary data.</text>
</comment>
<gene>
    <name evidence="1" type="ORF">KDAU_59360</name>
</gene>
<name>A0A401ZNZ9_9CHLR</name>
<reference evidence="2" key="1">
    <citation type="submission" date="2018-12" db="EMBL/GenBank/DDBJ databases">
        <title>Tengunoibacter tsumagoiensis gen. nov., sp. nov., Dictyobacter kobayashii sp. nov., D. alpinus sp. nov., and D. joshuensis sp. nov. and description of Dictyobacteraceae fam. nov. within the order Ktedonobacterales isolated from Tengu-no-mugimeshi.</title>
        <authorList>
            <person name="Wang C.M."/>
            <person name="Zheng Y."/>
            <person name="Sakai Y."/>
            <person name="Toyoda A."/>
            <person name="Minakuchi Y."/>
            <person name="Abe K."/>
            <person name="Yokota A."/>
            <person name="Yabe S."/>
        </authorList>
    </citation>
    <scope>NUCLEOTIDE SEQUENCE [LARGE SCALE GENOMIC DNA]</scope>
    <source>
        <strain evidence="2">S-27</strain>
    </source>
</reference>
<proteinExistence type="predicted"/>
<sequence length="66" mass="7609">MRAALLEFARQREYAPFEWLPSSTIVGGEKGWHAFARTHTVRELFWVLHVAKESEGYIAALEFTAQ</sequence>
<protein>
    <submittedName>
        <fullName evidence="1">Uncharacterized protein</fullName>
    </submittedName>
</protein>
<organism evidence="1 2">
    <name type="scientific">Dictyobacter aurantiacus</name>
    <dbReference type="NCBI Taxonomy" id="1936993"/>
    <lineage>
        <taxon>Bacteria</taxon>
        <taxon>Bacillati</taxon>
        <taxon>Chloroflexota</taxon>
        <taxon>Ktedonobacteria</taxon>
        <taxon>Ktedonobacterales</taxon>
        <taxon>Dictyobacteraceae</taxon>
        <taxon>Dictyobacter</taxon>
    </lineage>
</organism>